<organism evidence="1 2">
    <name type="scientific">Pseudomonas fluorescens HK44</name>
    <dbReference type="NCBI Taxonomy" id="1042209"/>
    <lineage>
        <taxon>Bacteria</taxon>
        <taxon>Pseudomonadati</taxon>
        <taxon>Pseudomonadota</taxon>
        <taxon>Gammaproteobacteria</taxon>
        <taxon>Pseudomonadales</taxon>
        <taxon>Pseudomonadaceae</taxon>
        <taxon>Pseudomonas</taxon>
    </lineage>
</organism>
<dbReference type="PATRIC" id="fig|1042209.11.peg.1511"/>
<sequence>MDCVEIVVINSGRRELAKLFCDSKKLTIKFVMADGYSKTFSGTDFYECFGHVREEHPDVVFLCKGAKINVHPSSMSSQMSLGVKAYELTMGRYALRSDLVNIFDYEEENLTNDPNVQRDFYMRWVESDVSEE</sequence>
<evidence type="ECO:0000313" key="1">
    <source>
        <dbReference type="EMBL" id="EXF95460.1"/>
    </source>
</evidence>
<dbReference type="EMBL" id="AFOY02000007">
    <property type="protein sequence ID" value="EXF95460.1"/>
    <property type="molecule type" value="Genomic_DNA"/>
</dbReference>
<accession>A0A010SRL4</accession>
<comment type="caution">
    <text evidence="1">The sequence shown here is derived from an EMBL/GenBank/DDBJ whole genome shotgun (WGS) entry which is preliminary data.</text>
</comment>
<name>A0A010SRL4_PSEFL</name>
<evidence type="ECO:0000313" key="2">
    <source>
        <dbReference type="Proteomes" id="UP000022611"/>
    </source>
</evidence>
<proteinExistence type="predicted"/>
<dbReference type="eggNOG" id="ENOG5033329">
    <property type="taxonomic scope" value="Bacteria"/>
</dbReference>
<gene>
    <name evidence="1" type="ORF">HK44_024805</name>
</gene>
<dbReference type="Proteomes" id="UP000022611">
    <property type="component" value="Unassembled WGS sequence"/>
</dbReference>
<dbReference type="RefSeq" id="WP_019693064.1">
    <property type="nucleotide sequence ID" value="NZ_AFOY02000007.1"/>
</dbReference>
<dbReference type="HOGENOM" id="CLU_154507_0_1_6"/>
<dbReference type="AlphaFoldDB" id="A0A010SRL4"/>
<protein>
    <submittedName>
        <fullName evidence="1">Uncharacterized protein</fullName>
    </submittedName>
</protein>
<reference evidence="1 2" key="1">
    <citation type="journal article" date="2011" name="J. Bacteriol.">
        <title>Draft genome sequence of the polycyclic aromatic hydrocarbon-degrading, genetically engineered bioluminescent bioreporter Pseudomonas fluorescens HK44.</title>
        <authorList>
            <person name="Chauhan A."/>
            <person name="Layton A.C."/>
            <person name="Williams D.E."/>
            <person name="Smartt A.E."/>
            <person name="Ripp S."/>
            <person name="Karpinets T.V."/>
            <person name="Brown S.D."/>
            <person name="Sayler G.S."/>
        </authorList>
    </citation>
    <scope>NUCLEOTIDE SEQUENCE [LARGE SCALE GENOMIC DNA]</scope>
    <source>
        <strain evidence="1 2">HK44</strain>
    </source>
</reference>